<keyword evidence="3 4" id="KW-0067">ATP-binding</keyword>
<dbReference type="PROSITE" id="PS50011">
    <property type="entry name" value="PROTEIN_KINASE_DOM"/>
    <property type="match status" value="1"/>
</dbReference>
<keyword evidence="5" id="KW-0723">Serine/threonine-protein kinase</keyword>
<dbReference type="PROSITE" id="PS00108">
    <property type="entry name" value="PROTEIN_KINASE_ST"/>
    <property type="match status" value="1"/>
</dbReference>
<dbReference type="CDD" id="cd14016">
    <property type="entry name" value="STKc_CK1"/>
    <property type="match status" value="1"/>
</dbReference>
<dbReference type="RefSeq" id="XP_001745075.1">
    <property type="nucleotide sequence ID" value="XM_001745023.1"/>
</dbReference>
<evidence type="ECO:0000256" key="3">
    <source>
        <dbReference type="ARBA" id="ARBA00022840"/>
    </source>
</evidence>
<evidence type="ECO:0000256" key="2">
    <source>
        <dbReference type="ARBA" id="ARBA00022741"/>
    </source>
</evidence>
<accession>A9UX02</accession>
<evidence type="ECO:0000259" key="6">
    <source>
        <dbReference type="PROSITE" id="PS50011"/>
    </source>
</evidence>
<keyword evidence="5" id="KW-0808">Transferase</keyword>
<dbReference type="GO" id="GO:0005634">
    <property type="term" value="C:nucleus"/>
    <property type="evidence" value="ECO:0000318"/>
    <property type="project" value="GO_Central"/>
</dbReference>
<evidence type="ECO:0000313" key="7">
    <source>
        <dbReference type="EMBL" id="EDQ90308.1"/>
    </source>
</evidence>
<dbReference type="EC" id="2.7.11.1" evidence="1"/>
<proteinExistence type="inferred from homology"/>
<dbReference type="GO" id="GO:0005524">
    <property type="term" value="F:ATP binding"/>
    <property type="evidence" value="ECO:0007669"/>
    <property type="project" value="UniProtKB-UniRule"/>
</dbReference>
<dbReference type="PROSITE" id="PS00107">
    <property type="entry name" value="PROTEIN_KINASE_ATP"/>
    <property type="match status" value="1"/>
</dbReference>
<feature type="domain" description="Protein kinase" evidence="6">
    <location>
        <begin position="18"/>
        <end position="285"/>
    </location>
</feature>
<dbReference type="Pfam" id="PF00069">
    <property type="entry name" value="Pkinase"/>
    <property type="match status" value="1"/>
</dbReference>
<dbReference type="SMART" id="SM00220">
    <property type="entry name" value="S_TKc"/>
    <property type="match status" value="1"/>
</dbReference>
<dbReference type="PANTHER" id="PTHR11909">
    <property type="entry name" value="CASEIN KINASE-RELATED"/>
    <property type="match status" value="1"/>
</dbReference>
<dbReference type="Proteomes" id="UP000001357">
    <property type="component" value="Unassembled WGS sequence"/>
</dbReference>
<dbReference type="GO" id="GO:0007165">
    <property type="term" value="P:signal transduction"/>
    <property type="evidence" value="ECO:0000318"/>
    <property type="project" value="GO_Central"/>
</dbReference>
<dbReference type="KEGG" id="mbr:MONBRDRAFT_16552"/>
<dbReference type="FunFam" id="1.10.510.10:FF:000596">
    <property type="entry name" value="CK1 family protein kinase"/>
    <property type="match status" value="1"/>
</dbReference>
<dbReference type="InterPro" id="IPR050235">
    <property type="entry name" value="CK1_Ser-Thr_kinase"/>
</dbReference>
<keyword evidence="5" id="KW-0418">Kinase</keyword>
<dbReference type="InParanoid" id="A9UX02"/>
<name>A9UX02_MONBE</name>
<evidence type="ECO:0000256" key="4">
    <source>
        <dbReference type="PROSITE-ProRule" id="PRU10141"/>
    </source>
</evidence>
<dbReference type="InterPro" id="IPR017441">
    <property type="entry name" value="Protein_kinase_ATP_BS"/>
</dbReference>
<reference evidence="7 8" key="1">
    <citation type="journal article" date="2008" name="Nature">
        <title>The genome of the choanoflagellate Monosiga brevicollis and the origin of metazoans.</title>
        <authorList>
            <consortium name="JGI Sequencing"/>
            <person name="King N."/>
            <person name="Westbrook M.J."/>
            <person name="Young S.L."/>
            <person name="Kuo A."/>
            <person name="Abedin M."/>
            <person name="Chapman J."/>
            <person name="Fairclough S."/>
            <person name="Hellsten U."/>
            <person name="Isogai Y."/>
            <person name="Letunic I."/>
            <person name="Marr M."/>
            <person name="Pincus D."/>
            <person name="Putnam N."/>
            <person name="Rokas A."/>
            <person name="Wright K.J."/>
            <person name="Zuzow R."/>
            <person name="Dirks W."/>
            <person name="Good M."/>
            <person name="Goodstein D."/>
            <person name="Lemons D."/>
            <person name="Li W."/>
            <person name="Lyons J.B."/>
            <person name="Morris A."/>
            <person name="Nichols S."/>
            <person name="Richter D.J."/>
            <person name="Salamov A."/>
            <person name="Bork P."/>
            <person name="Lim W.A."/>
            <person name="Manning G."/>
            <person name="Miller W.T."/>
            <person name="McGinnis W."/>
            <person name="Shapiro H."/>
            <person name="Tjian R."/>
            <person name="Grigoriev I.V."/>
            <person name="Rokhsar D."/>
        </authorList>
    </citation>
    <scope>NUCLEOTIDE SEQUENCE [LARGE SCALE GENOMIC DNA]</scope>
    <source>
        <strain evidence="8">MX1 / ATCC 50154</strain>
    </source>
</reference>
<gene>
    <name evidence="7" type="ORF">MONBRDRAFT_16552</name>
</gene>
<feature type="binding site" evidence="4">
    <location>
        <position position="47"/>
    </location>
    <ligand>
        <name>ATP</name>
        <dbReference type="ChEBI" id="CHEBI:30616"/>
    </ligand>
</feature>
<dbReference type="SUPFAM" id="SSF56112">
    <property type="entry name" value="Protein kinase-like (PK-like)"/>
    <property type="match status" value="1"/>
</dbReference>
<organism evidence="7 8">
    <name type="scientific">Monosiga brevicollis</name>
    <name type="common">Choanoflagellate</name>
    <dbReference type="NCBI Taxonomy" id="81824"/>
    <lineage>
        <taxon>Eukaryota</taxon>
        <taxon>Choanoflagellata</taxon>
        <taxon>Craspedida</taxon>
        <taxon>Salpingoecidae</taxon>
        <taxon>Monosiga</taxon>
    </lineage>
</organism>
<dbReference type="EMBL" id="CH991548">
    <property type="protein sequence ID" value="EDQ90308.1"/>
    <property type="molecule type" value="Genomic_DNA"/>
</dbReference>
<evidence type="ECO:0000313" key="8">
    <source>
        <dbReference type="Proteomes" id="UP000001357"/>
    </source>
</evidence>
<evidence type="ECO:0000256" key="1">
    <source>
        <dbReference type="ARBA" id="ARBA00012513"/>
    </source>
</evidence>
<dbReference type="GO" id="GO:0005737">
    <property type="term" value="C:cytoplasm"/>
    <property type="evidence" value="ECO:0000318"/>
    <property type="project" value="GO_Central"/>
</dbReference>
<dbReference type="Gene3D" id="1.10.510.10">
    <property type="entry name" value="Transferase(Phosphotransferase) domain 1"/>
    <property type="match status" value="1"/>
</dbReference>
<dbReference type="GeneID" id="5890095"/>
<dbReference type="STRING" id="81824.A9UX02"/>
<sequence>MATAHPKVPANLVVCRRYQLMRQIGSGSFGQIYLGVSLTSGRRVAVKLESVHANYPQLQYEGKLYRLLHGGEGIPRVRFFGQHDDYYVLVMELLGPSLEDCFNYCQRKFTLKTALMLADQMIERLEYVHTRHFLHRDIKPDNFLLGVDKRASTVYVIDFGLAKRYRDPKTGQHIAYRTDKQLTGTARYASINTHKGVEQARRDDMESLGYVLLYFLRGALPWQGIKAKTKKQKYEKIMEKKIATPIKELCDGFPSEFESYLSYCRALHFEEQPEYDRLRDLFRSD</sequence>
<keyword evidence="8" id="KW-1185">Reference proteome</keyword>
<dbReference type="AlphaFoldDB" id="A9UX02"/>
<keyword evidence="2 4" id="KW-0547">Nucleotide-binding</keyword>
<dbReference type="eggNOG" id="KOG1163">
    <property type="taxonomic scope" value="Eukaryota"/>
</dbReference>
<dbReference type="InterPro" id="IPR000719">
    <property type="entry name" value="Prot_kinase_dom"/>
</dbReference>
<protein>
    <recommendedName>
        <fullName evidence="1">non-specific serine/threonine protein kinase</fullName>
        <ecNumber evidence="1">2.7.11.1</ecNumber>
    </recommendedName>
</protein>
<comment type="similarity">
    <text evidence="5">Belongs to the protein kinase superfamily.</text>
</comment>
<dbReference type="OMA" id="NKHQENK"/>
<dbReference type="InterPro" id="IPR011009">
    <property type="entry name" value="Kinase-like_dom_sf"/>
</dbReference>
<dbReference type="GO" id="GO:0004674">
    <property type="term" value="F:protein serine/threonine kinase activity"/>
    <property type="evidence" value="ECO:0000318"/>
    <property type="project" value="GO_Central"/>
</dbReference>
<evidence type="ECO:0000256" key="5">
    <source>
        <dbReference type="RuleBase" id="RU000304"/>
    </source>
</evidence>
<dbReference type="InterPro" id="IPR008271">
    <property type="entry name" value="Ser/Thr_kinase_AS"/>
</dbReference>